<keyword evidence="2 5" id="KW-0812">Transmembrane</keyword>
<feature type="transmembrane region" description="Helical" evidence="5">
    <location>
        <begin position="295"/>
        <end position="316"/>
    </location>
</feature>
<dbReference type="RefSeq" id="WP_344736036.1">
    <property type="nucleotide sequence ID" value="NZ_BAAAYU010000001.1"/>
</dbReference>
<protein>
    <recommendedName>
        <fullName evidence="6">Integral membrane bound transporter domain-containing protein</fullName>
    </recommendedName>
</protein>
<evidence type="ECO:0000256" key="4">
    <source>
        <dbReference type="ARBA" id="ARBA00023136"/>
    </source>
</evidence>
<feature type="domain" description="Integral membrane bound transporter" evidence="6">
    <location>
        <begin position="190"/>
        <end position="307"/>
    </location>
</feature>
<feature type="transmembrane region" description="Helical" evidence="5">
    <location>
        <begin position="99"/>
        <end position="117"/>
    </location>
</feature>
<evidence type="ECO:0000259" key="6">
    <source>
        <dbReference type="Pfam" id="PF13515"/>
    </source>
</evidence>
<evidence type="ECO:0000256" key="2">
    <source>
        <dbReference type="ARBA" id="ARBA00022692"/>
    </source>
</evidence>
<evidence type="ECO:0000313" key="8">
    <source>
        <dbReference type="Proteomes" id="UP001501697"/>
    </source>
</evidence>
<dbReference type="EMBL" id="BAAAYU010000001">
    <property type="protein sequence ID" value="GAA3623814.1"/>
    <property type="molecule type" value="Genomic_DNA"/>
</dbReference>
<sequence length="325" mass="32426">MALPVGLGRLTLLVAVVLAPLVAIALTPPAELLGPAVLGAIATAGSIRRGAPAMWRMAVSSGIITVLGVAAAATGPWLPVTGTLLVVAASLATSALPKVGLASSGGMVVTSGALLLIKPVTIPVDAAGPWAAAVISGLIVGGATAWIAGLLSIVIRGRDLPRPELPMPTVPYSALLAVLAGGFTFISLIAFPDSNAWWSVLTVAIILQPTYDRLWSKLAARVLGTVVGGVIAAALALVLPSTATPAALGFLALAANVVLTVKGAPYWQSASAVTVAVVMLTFDSDALIAGDLQRVLITLLAAVVTALAVAAMSRFAGPGTRTPQG</sequence>
<feature type="transmembrane region" description="Helical" evidence="5">
    <location>
        <begin position="129"/>
        <end position="151"/>
    </location>
</feature>
<dbReference type="Pfam" id="PF13515">
    <property type="entry name" value="FUSC_2"/>
    <property type="match status" value="1"/>
</dbReference>
<feature type="transmembrane region" description="Helical" evidence="5">
    <location>
        <begin position="63"/>
        <end position="87"/>
    </location>
</feature>
<reference evidence="8" key="1">
    <citation type="journal article" date="2019" name="Int. J. Syst. Evol. Microbiol.">
        <title>The Global Catalogue of Microorganisms (GCM) 10K type strain sequencing project: providing services to taxonomists for standard genome sequencing and annotation.</title>
        <authorList>
            <consortium name="The Broad Institute Genomics Platform"/>
            <consortium name="The Broad Institute Genome Sequencing Center for Infectious Disease"/>
            <person name="Wu L."/>
            <person name="Ma J."/>
        </authorList>
    </citation>
    <scope>NUCLEOTIDE SEQUENCE [LARGE SCALE GENOMIC DNA]</scope>
    <source>
        <strain evidence="8">JCM 16544</strain>
    </source>
</reference>
<organism evidence="7 8">
    <name type="scientific">Microbacterium awajiense</name>
    <dbReference type="NCBI Taxonomy" id="415214"/>
    <lineage>
        <taxon>Bacteria</taxon>
        <taxon>Bacillati</taxon>
        <taxon>Actinomycetota</taxon>
        <taxon>Actinomycetes</taxon>
        <taxon>Micrococcales</taxon>
        <taxon>Microbacteriaceae</taxon>
        <taxon>Microbacterium</taxon>
    </lineage>
</organism>
<feature type="transmembrane region" description="Helical" evidence="5">
    <location>
        <begin position="266"/>
        <end position="283"/>
    </location>
</feature>
<keyword evidence="4 5" id="KW-0472">Membrane</keyword>
<gene>
    <name evidence="7" type="ORF">GCM10022200_02570</name>
</gene>
<evidence type="ECO:0000313" key="7">
    <source>
        <dbReference type="EMBL" id="GAA3623814.1"/>
    </source>
</evidence>
<accession>A0ABP7A2S9</accession>
<keyword evidence="3 5" id="KW-1133">Transmembrane helix</keyword>
<name>A0ABP7A2S9_9MICO</name>
<keyword evidence="8" id="KW-1185">Reference proteome</keyword>
<dbReference type="InterPro" id="IPR049453">
    <property type="entry name" value="Memb_transporter_dom"/>
</dbReference>
<evidence type="ECO:0000256" key="5">
    <source>
        <dbReference type="SAM" id="Phobius"/>
    </source>
</evidence>
<dbReference type="Proteomes" id="UP001501697">
    <property type="component" value="Unassembled WGS sequence"/>
</dbReference>
<comment type="subcellular location">
    <subcellularLocation>
        <location evidence="1">Membrane</location>
        <topology evidence="1">Multi-pass membrane protein</topology>
    </subcellularLocation>
</comment>
<evidence type="ECO:0000256" key="3">
    <source>
        <dbReference type="ARBA" id="ARBA00022989"/>
    </source>
</evidence>
<comment type="caution">
    <text evidence="7">The sequence shown here is derived from an EMBL/GenBank/DDBJ whole genome shotgun (WGS) entry which is preliminary data.</text>
</comment>
<feature type="transmembrane region" description="Helical" evidence="5">
    <location>
        <begin position="226"/>
        <end position="254"/>
    </location>
</feature>
<proteinExistence type="predicted"/>
<evidence type="ECO:0000256" key="1">
    <source>
        <dbReference type="ARBA" id="ARBA00004141"/>
    </source>
</evidence>
<feature type="transmembrane region" description="Helical" evidence="5">
    <location>
        <begin position="172"/>
        <end position="190"/>
    </location>
</feature>